<feature type="region of interest" description="Disordered" evidence="1">
    <location>
        <begin position="1"/>
        <end position="43"/>
    </location>
</feature>
<dbReference type="GeneID" id="25274129"/>
<evidence type="ECO:0000256" key="1">
    <source>
        <dbReference type="SAM" id="MobiDB-lite"/>
    </source>
</evidence>
<gene>
    <name evidence="2" type="ORF">EAH_00060590</name>
</gene>
<feature type="region of interest" description="Disordered" evidence="1">
    <location>
        <begin position="124"/>
        <end position="167"/>
    </location>
</feature>
<name>U6GRZ1_EIMAC</name>
<feature type="compositionally biased region" description="Basic and acidic residues" evidence="1">
    <location>
        <begin position="9"/>
        <end position="18"/>
    </location>
</feature>
<dbReference type="AlphaFoldDB" id="U6GRZ1"/>
<accession>U6GRZ1</accession>
<evidence type="ECO:0000313" key="3">
    <source>
        <dbReference type="Proteomes" id="UP000018050"/>
    </source>
</evidence>
<keyword evidence="3" id="KW-1185">Reference proteome</keyword>
<reference evidence="2" key="2">
    <citation type="submission" date="2013-10" db="EMBL/GenBank/DDBJ databases">
        <authorList>
            <person name="Aslett M."/>
        </authorList>
    </citation>
    <scope>NUCLEOTIDE SEQUENCE [LARGE SCALE GENOMIC DNA]</scope>
    <source>
        <strain evidence="2">Houghton</strain>
    </source>
</reference>
<dbReference type="RefSeq" id="XP_013248891.1">
    <property type="nucleotide sequence ID" value="XM_013393437.1"/>
</dbReference>
<protein>
    <submittedName>
        <fullName evidence="2">Uncharacterized protein</fullName>
    </submittedName>
</protein>
<dbReference type="VEuPathDB" id="ToxoDB:EAH_00060590"/>
<dbReference type="EMBL" id="HG671608">
    <property type="protein sequence ID" value="CDI81374.1"/>
    <property type="molecule type" value="Genomic_DNA"/>
</dbReference>
<proteinExistence type="predicted"/>
<dbReference type="Proteomes" id="UP000018050">
    <property type="component" value="Unassembled WGS sequence"/>
</dbReference>
<reference evidence="2" key="1">
    <citation type="submission" date="2013-10" db="EMBL/GenBank/DDBJ databases">
        <title>Genomic analysis of the causative agents of coccidiosis in chickens.</title>
        <authorList>
            <person name="Reid A.J."/>
            <person name="Blake D."/>
            <person name="Billington K."/>
            <person name="Browne H."/>
            <person name="Dunn M."/>
            <person name="Hung S."/>
            <person name="Kawahara F."/>
            <person name="Miranda-Saavedra D."/>
            <person name="Mourier T."/>
            <person name="Nagra H."/>
            <person name="Otto T.D."/>
            <person name="Rawlings N."/>
            <person name="Sanchez A."/>
            <person name="Sanders M."/>
            <person name="Subramaniam C."/>
            <person name="Tay Y."/>
            <person name="Dear P."/>
            <person name="Doerig C."/>
            <person name="Gruber A."/>
            <person name="Parkinson J."/>
            <person name="Shirley M."/>
            <person name="Wan K.L."/>
            <person name="Berriman M."/>
            <person name="Tomley F."/>
            <person name="Pain A."/>
        </authorList>
    </citation>
    <scope>NUCLEOTIDE SEQUENCE [LARGE SCALE GENOMIC DNA]</scope>
    <source>
        <strain evidence="2">Houghton</strain>
    </source>
</reference>
<sequence>MLQNQQANDRAKRREKDVPANPVIATGARRAALVDPGAPKSQEPSMHEELESLLIEMASKKGSLLQEDLLAAVFALRALRKPEQQPLLSAVLTVAMKVQEGTASSHRGSLTQLAWLPIFTSSGQHCRSASPDSRPGLRISSDGPSQRELSWGTLQGPKDKKELGALEGFSTARGGAAAVD</sequence>
<organism evidence="2 3">
    <name type="scientific">Eimeria acervulina</name>
    <name type="common">Coccidian parasite</name>
    <dbReference type="NCBI Taxonomy" id="5801"/>
    <lineage>
        <taxon>Eukaryota</taxon>
        <taxon>Sar</taxon>
        <taxon>Alveolata</taxon>
        <taxon>Apicomplexa</taxon>
        <taxon>Conoidasida</taxon>
        <taxon>Coccidia</taxon>
        <taxon>Eucoccidiorida</taxon>
        <taxon>Eimeriorina</taxon>
        <taxon>Eimeriidae</taxon>
        <taxon>Eimeria</taxon>
    </lineage>
</organism>
<evidence type="ECO:0000313" key="2">
    <source>
        <dbReference type="EMBL" id="CDI81374.1"/>
    </source>
</evidence>